<evidence type="ECO:0000256" key="1">
    <source>
        <dbReference type="SAM" id="MobiDB-lite"/>
    </source>
</evidence>
<feature type="region of interest" description="Disordered" evidence="1">
    <location>
        <begin position="314"/>
        <end position="391"/>
    </location>
</feature>
<feature type="compositionally biased region" description="Low complexity" evidence="1">
    <location>
        <begin position="275"/>
        <end position="292"/>
    </location>
</feature>
<feature type="region of interest" description="Disordered" evidence="1">
    <location>
        <begin position="149"/>
        <end position="190"/>
    </location>
</feature>
<name>A0A1B7P8T9_9EURO</name>
<feature type="chain" id="PRO_5008598461" evidence="2">
    <location>
        <begin position="22"/>
        <end position="416"/>
    </location>
</feature>
<evidence type="ECO:0000313" key="3">
    <source>
        <dbReference type="EMBL" id="OAX85297.1"/>
    </source>
</evidence>
<feature type="compositionally biased region" description="Polar residues" evidence="1">
    <location>
        <begin position="168"/>
        <end position="188"/>
    </location>
</feature>
<dbReference type="EMBL" id="LGUA01000016">
    <property type="protein sequence ID" value="OAX85297.1"/>
    <property type="molecule type" value="Genomic_DNA"/>
</dbReference>
<feature type="region of interest" description="Disordered" evidence="1">
    <location>
        <begin position="275"/>
        <end position="299"/>
    </location>
</feature>
<feature type="compositionally biased region" description="Pro residues" evidence="1">
    <location>
        <begin position="330"/>
        <end position="341"/>
    </location>
</feature>
<dbReference type="Proteomes" id="UP000091918">
    <property type="component" value="Unassembled WGS sequence"/>
</dbReference>
<sequence length="416" mass="42833">MHFIGKLSASVIVAGAAFTGALPIKEFGYRAYEVQPNGGNAAATGQYPASPLPSMSILPVSPSVDPIQPPSNSPVATSYGPPSVTSGFPTDIPADYTLPASLVTSSYGPPSVTSGFPTAIPPDYSIPAIPVTESNGPPSITAEFPTAIPTDYSSPGPRTVTVRPLPVSSGSSVDPIRTISNSSASPATPTYGPPLVTSGFPTRLPVNKSIPIATKTVTLTYTLGTGVVTTVVTRTVVLTDPPAQYPTLPPDTGVDPVSEATTTLSLTSTTTVTITLAPTPTTPNRRPNRPGIPAGPPCRALPVVTVTKKETVTVTATPSAVEPTFDNPSPTEPVTPPPYPTTPSDDDDDDDDDEDEDEDKVFSALPIASPSVTHPTKGPRPPYPTGTTAVVEPTASSGFFTRIIPMPTGGHYHGMT</sequence>
<keyword evidence="4" id="KW-1185">Reference proteome</keyword>
<reference evidence="3 4" key="1">
    <citation type="submission" date="2015-07" db="EMBL/GenBank/DDBJ databases">
        <title>Emmonsia species relationships and genome sequence.</title>
        <authorList>
            <person name="Cuomo C.A."/>
            <person name="Schwartz I.S."/>
            <person name="Kenyon C."/>
            <person name="de Hoog G.S."/>
            <person name="Govender N.P."/>
            <person name="Botha A."/>
            <person name="Moreno L."/>
            <person name="de Vries M."/>
            <person name="Munoz J.F."/>
            <person name="Stielow J.B."/>
        </authorList>
    </citation>
    <scope>NUCLEOTIDE SEQUENCE [LARGE SCALE GENOMIC DNA]</scope>
    <source>
        <strain evidence="3 4">CBS 136260</strain>
    </source>
</reference>
<feature type="signal peptide" evidence="2">
    <location>
        <begin position="1"/>
        <end position="21"/>
    </location>
</feature>
<feature type="region of interest" description="Disordered" evidence="1">
    <location>
        <begin position="61"/>
        <end position="82"/>
    </location>
</feature>
<feature type="compositionally biased region" description="Acidic residues" evidence="1">
    <location>
        <begin position="344"/>
        <end position="359"/>
    </location>
</feature>
<comment type="caution">
    <text evidence="3">The sequence shown here is derived from an EMBL/GenBank/DDBJ whole genome shotgun (WGS) entry which is preliminary data.</text>
</comment>
<dbReference type="AlphaFoldDB" id="A0A1B7P8T9"/>
<evidence type="ECO:0000313" key="4">
    <source>
        <dbReference type="Proteomes" id="UP000091918"/>
    </source>
</evidence>
<proteinExistence type="predicted"/>
<organism evidence="3 4">
    <name type="scientific">Emergomyces africanus</name>
    <dbReference type="NCBI Taxonomy" id="1955775"/>
    <lineage>
        <taxon>Eukaryota</taxon>
        <taxon>Fungi</taxon>
        <taxon>Dikarya</taxon>
        <taxon>Ascomycota</taxon>
        <taxon>Pezizomycotina</taxon>
        <taxon>Eurotiomycetes</taxon>
        <taxon>Eurotiomycetidae</taxon>
        <taxon>Onygenales</taxon>
        <taxon>Ajellomycetaceae</taxon>
        <taxon>Emergomyces</taxon>
    </lineage>
</organism>
<accession>A0A1B7P8T9</accession>
<gene>
    <name evidence="3" type="ORF">ACJ72_00327</name>
</gene>
<protein>
    <submittedName>
        <fullName evidence="3">Uncharacterized protein</fullName>
    </submittedName>
</protein>
<dbReference type="OrthoDB" id="4188802at2759"/>
<keyword evidence="2" id="KW-0732">Signal</keyword>
<evidence type="ECO:0000256" key="2">
    <source>
        <dbReference type="SAM" id="SignalP"/>
    </source>
</evidence>